<dbReference type="OrthoDB" id="271910at2759"/>
<feature type="domain" description="Pseudouridine synthase I TruA alpha/beta" evidence="6">
    <location>
        <begin position="320"/>
        <end position="451"/>
    </location>
</feature>
<dbReference type="HAMAP" id="MF_00171">
    <property type="entry name" value="TruA"/>
    <property type="match status" value="1"/>
</dbReference>
<accession>K0SDC1</accession>
<feature type="chain" id="PRO_5003839883" description="tRNA pseudouridine synthase" evidence="5">
    <location>
        <begin position="25"/>
        <end position="454"/>
    </location>
</feature>
<dbReference type="SUPFAM" id="SSF55120">
    <property type="entry name" value="Pseudouridine synthase"/>
    <property type="match status" value="1"/>
</dbReference>
<dbReference type="GO" id="GO:0031119">
    <property type="term" value="P:tRNA pseudouridine synthesis"/>
    <property type="evidence" value="ECO:0007669"/>
    <property type="project" value="TreeGrafter"/>
</dbReference>
<dbReference type="EC" id="5.4.99.12" evidence="4"/>
<keyword evidence="5" id="KW-0732">Signal</keyword>
<dbReference type="InterPro" id="IPR020094">
    <property type="entry name" value="TruA/RsuA/RluB/E/F_N"/>
</dbReference>
<evidence type="ECO:0000256" key="5">
    <source>
        <dbReference type="SAM" id="SignalP"/>
    </source>
</evidence>
<proteinExistence type="inferred from homology"/>
<evidence type="ECO:0000313" key="8">
    <source>
        <dbReference type="Proteomes" id="UP000266841"/>
    </source>
</evidence>
<dbReference type="Gene3D" id="3.30.70.580">
    <property type="entry name" value="Pseudouridine synthase I, catalytic domain, N-terminal subdomain"/>
    <property type="match status" value="1"/>
</dbReference>
<evidence type="ECO:0000256" key="2">
    <source>
        <dbReference type="ARBA" id="ARBA00022694"/>
    </source>
</evidence>
<dbReference type="Pfam" id="PF01416">
    <property type="entry name" value="PseudoU_synth_1"/>
    <property type="match status" value="2"/>
</dbReference>
<dbReference type="InterPro" id="IPR020103">
    <property type="entry name" value="PsdUridine_synth_cat_dom_sf"/>
</dbReference>
<name>K0SDC1_THAOC</name>
<dbReference type="eggNOG" id="KOG4393">
    <property type="taxonomic scope" value="Eukaryota"/>
</dbReference>
<evidence type="ECO:0000256" key="4">
    <source>
        <dbReference type="RuleBase" id="RU003792"/>
    </source>
</evidence>
<gene>
    <name evidence="7" type="ORF">THAOC_15973</name>
</gene>
<dbReference type="OMA" id="NCNGITH"/>
<dbReference type="GO" id="GO:0160147">
    <property type="term" value="F:tRNA pseudouridine(38-40) synthase activity"/>
    <property type="evidence" value="ECO:0007669"/>
    <property type="project" value="UniProtKB-EC"/>
</dbReference>
<dbReference type="AlphaFoldDB" id="K0SDC1"/>
<organism evidence="7 8">
    <name type="scientific">Thalassiosira oceanica</name>
    <name type="common">Marine diatom</name>
    <dbReference type="NCBI Taxonomy" id="159749"/>
    <lineage>
        <taxon>Eukaryota</taxon>
        <taxon>Sar</taxon>
        <taxon>Stramenopiles</taxon>
        <taxon>Ochrophyta</taxon>
        <taxon>Bacillariophyta</taxon>
        <taxon>Coscinodiscophyceae</taxon>
        <taxon>Thalassiosirophycidae</taxon>
        <taxon>Thalassiosirales</taxon>
        <taxon>Thalassiosiraceae</taxon>
        <taxon>Thalassiosira</taxon>
    </lineage>
</organism>
<dbReference type="Proteomes" id="UP000266841">
    <property type="component" value="Unassembled WGS sequence"/>
</dbReference>
<protein>
    <recommendedName>
        <fullName evidence="4">tRNA pseudouridine synthase</fullName>
        <ecNumber evidence="4">5.4.99.12</ecNumber>
    </recommendedName>
</protein>
<evidence type="ECO:0000256" key="3">
    <source>
        <dbReference type="ARBA" id="ARBA00023235"/>
    </source>
</evidence>
<dbReference type="Gene3D" id="3.30.70.660">
    <property type="entry name" value="Pseudouridine synthase I, catalytic domain, C-terminal subdomain"/>
    <property type="match status" value="1"/>
</dbReference>
<keyword evidence="2 4" id="KW-0819">tRNA processing</keyword>
<reference evidence="7 8" key="1">
    <citation type="journal article" date="2012" name="Genome Biol.">
        <title>Genome and low-iron response of an oceanic diatom adapted to chronic iron limitation.</title>
        <authorList>
            <person name="Lommer M."/>
            <person name="Specht M."/>
            <person name="Roy A.S."/>
            <person name="Kraemer L."/>
            <person name="Andreson R."/>
            <person name="Gutowska M.A."/>
            <person name="Wolf J."/>
            <person name="Bergner S.V."/>
            <person name="Schilhabel M.B."/>
            <person name="Klostermeier U.C."/>
            <person name="Beiko R.G."/>
            <person name="Rosenstiel P."/>
            <person name="Hippler M."/>
            <person name="Laroche J."/>
        </authorList>
    </citation>
    <scope>NUCLEOTIDE SEQUENCE [LARGE SCALE GENOMIC DNA]</scope>
    <source>
        <strain evidence="7 8">CCMP1005</strain>
    </source>
</reference>
<dbReference type="PANTHER" id="PTHR11142:SF0">
    <property type="entry name" value="TRNA PSEUDOURIDINE SYNTHASE-LIKE 1"/>
    <property type="match status" value="1"/>
</dbReference>
<sequence>MIWRGGRRALCCVGTALRLGGGGGLGTNGLVPHYQHLRPVTTRSTTTTTHNFGHNEGVGALFCDRCTAANMCQRGGARAGNSRLYSYSKRGDEPDGVDPTRADLRTRFRSRIAYCGTHFAGWQLQSNSNRSTIQGEIEGVLSQRFNRRVPVLGAGRTDAGVHARGQAIHFDLYPHELPFEPLGVPSIPGEIEATQPSDEELTKRLEFCTELQNSMSRMLPIDIRVFNLQVAPYTWTTTTDEGLPRPLLWHAMSSSTRKWYSYRFVLGPTLWNPTERFTRTHFVHRPYYVPEASSLSSSSGGDDAYALAEPDIAHLRSILEIYEGTHDFTAFGGQIEQNEKRNGVKINTVRTIHKVELVREPMLNEDSRVATPLGKADLGFIGEEGNFRVDFLIQGALYKMVRNMVGTAIDVWLGRMSEDQLRELLAGATRKDNRSKPAPPEGLTLECVYYEDGY</sequence>
<comment type="catalytic activity">
    <reaction evidence="4">
        <text>uridine(38/39/40) in tRNA = pseudouridine(38/39/40) in tRNA</text>
        <dbReference type="Rhea" id="RHEA:22376"/>
        <dbReference type="Rhea" id="RHEA-COMP:10085"/>
        <dbReference type="Rhea" id="RHEA-COMP:10087"/>
        <dbReference type="ChEBI" id="CHEBI:65314"/>
        <dbReference type="ChEBI" id="CHEBI:65315"/>
        <dbReference type="EC" id="5.4.99.12"/>
    </reaction>
</comment>
<keyword evidence="8" id="KW-1185">Reference proteome</keyword>
<comment type="caution">
    <text evidence="7">The sequence shown here is derived from an EMBL/GenBank/DDBJ whole genome shotgun (WGS) entry which is preliminary data.</text>
</comment>
<feature type="domain" description="Pseudouridine synthase I TruA alpha/beta" evidence="6">
    <location>
        <begin position="113"/>
        <end position="170"/>
    </location>
</feature>
<dbReference type="InterPro" id="IPR020097">
    <property type="entry name" value="PsdUridine_synth_TruA_a/b_dom"/>
</dbReference>
<keyword evidence="3 4" id="KW-0413">Isomerase</keyword>
<evidence type="ECO:0000256" key="1">
    <source>
        <dbReference type="ARBA" id="ARBA00009375"/>
    </source>
</evidence>
<comment type="similarity">
    <text evidence="1 4">Belongs to the tRNA pseudouridine synthase TruA family.</text>
</comment>
<evidence type="ECO:0000313" key="7">
    <source>
        <dbReference type="EMBL" id="EJK63370.1"/>
    </source>
</evidence>
<dbReference type="GO" id="GO:0003723">
    <property type="term" value="F:RNA binding"/>
    <property type="evidence" value="ECO:0007669"/>
    <property type="project" value="InterPro"/>
</dbReference>
<feature type="signal peptide" evidence="5">
    <location>
        <begin position="1"/>
        <end position="24"/>
    </location>
</feature>
<dbReference type="InterPro" id="IPR020095">
    <property type="entry name" value="PsdUridine_synth_TruA_C"/>
</dbReference>
<dbReference type="PANTHER" id="PTHR11142">
    <property type="entry name" value="PSEUDOURIDYLATE SYNTHASE"/>
    <property type="match status" value="1"/>
</dbReference>
<dbReference type="InterPro" id="IPR001406">
    <property type="entry name" value="PsdUridine_synth_TruA"/>
</dbReference>
<dbReference type="EMBL" id="AGNL01018286">
    <property type="protein sequence ID" value="EJK63370.1"/>
    <property type="molecule type" value="Genomic_DNA"/>
</dbReference>
<evidence type="ECO:0000259" key="6">
    <source>
        <dbReference type="Pfam" id="PF01416"/>
    </source>
</evidence>